<dbReference type="EMBL" id="JAPCHY010000007">
    <property type="protein sequence ID" value="MCW4472774.1"/>
    <property type="molecule type" value="Genomic_DNA"/>
</dbReference>
<proteinExistence type="predicted"/>
<comment type="caution">
    <text evidence="2">The sequence shown here is derived from an EMBL/GenBank/DDBJ whole genome shotgun (WGS) entry which is preliminary data.</text>
</comment>
<dbReference type="CDD" id="cd00093">
    <property type="entry name" value="HTH_XRE"/>
    <property type="match status" value="1"/>
</dbReference>
<keyword evidence="3" id="KW-1185">Reference proteome</keyword>
<dbReference type="Proteomes" id="UP001209922">
    <property type="component" value="Unassembled WGS sequence"/>
</dbReference>
<dbReference type="InterPro" id="IPR001387">
    <property type="entry name" value="Cro/C1-type_HTH"/>
</dbReference>
<feature type="domain" description="HTH cro/C1-type" evidence="1">
    <location>
        <begin position="19"/>
        <end position="80"/>
    </location>
</feature>
<dbReference type="PANTHER" id="PTHR34475">
    <property type="match status" value="1"/>
</dbReference>
<dbReference type="Pfam" id="PF13464">
    <property type="entry name" value="RodZ_C"/>
    <property type="match status" value="1"/>
</dbReference>
<evidence type="ECO:0000313" key="2">
    <source>
        <dbReference type="EMBL" id="MCW4472774.1"/>
    </source>
</evidence>
<sequence length="282" mass="29999">MINDPGVNAFEGAVGCGVRLRQAREAAGLSLDQVASRLKMPMQVVRSLEEEQWQRLGAPVFVRGQLRSYARLLNVDISGLLEQAQIAPVEPPQLVSHMHTPRMRRVAESIGRRAVYVVITAVLAVPVWYASRSHFSDTPPSTASLDVVPDALAPVAGSDAPAGRAVEAATPRAKPGNAPYIASMAPIARSVPSEAPVLSLDFKGDSWVEISAPDGAAVEKALIRSGEKRSYRPGEVGRVVLGNASEVEVQRAGSTVDVRPFQRANVARFTVSSDGSVAPVSH</sequence>
<name>A0ABT3JX17_9XANT</name>
<evidence type="ECO:0000259" key="1">
    <source>
        <dbReference type="SMART" id="SM00530"/>
    </source>
</evidence>
<reference evidence="2 3" key="1">
    <citation type="submission" date="2022-10" db="EMBL/GenBank/DDBJ databases">
        <title>Xanthomonas sp. H13-6.</title>
        <authorList>
            <person name="Liu X."/>
            <person name="Deng Z."/>
            <person name="Jiang Y."/>
            <person name="Yu T."/>
            <person name="Ai J."/>
        </authorList>
    </citation>
    <scope>NUCLEOTIDE SEQUENCE [LARGE SCALE GENOMIC DNA]</scope>
    <source>
        <strain evidence="2 3">H13-6</strain>
    </source>
</reference>
<dbReference type="RefSeq" id="WP_265127757.1">
    <property type="nucleotide sequence ID" value="NZ_JAPCHY010000007.1"/>
</dbReference>
<gene>
    <name evidence="2" type="ORF">OK345_09675</name>
</gene>
<dbReference type="SUPFAM" id="SSF47413">
    <property type="entry name" value="lambda repressor-like DNA-binding domains"/>
    <property type="match status" value="1"/>
</dbReference>
<dbReference type="InterPro" id="IPR050400">
    <property type="entry name" value="Bact_Cytoskel_RodZ"/>
</dbReference>
<organism evidence="2 3">
    <name type="scientific">Xanthomonas chitinilytica</name>
    <dbReference type="NCBI Taxonomy" id="2989819"/>
    <lineage>
        <taxon>Bacteria</taxon>
        <taxon>Pseudomonadati</taxon>
        <taxon>Pseudomonadota</taxon>
        <taxon>Gammaproteobacteria</taxon>
        <taxon>Lysobacterales</taxon>
        <taxon>Lysobacteraceae</taxon>
        <taxon>Xanthomonas</taxon>
    </lineage>
</organism>
<dbReference type="Gene3D" id="1.10.260.40">
    <property type="entry name" value="lambda repressor-like DNA-binding domains"/>
    <property type="match status" value="1"/>
</dbReference>
<accession>A0ABT3JX17</accession>
<dbReference type="SMART" id="SM00530">
    <property type="entry name" value="HTH_XRE"/>
    <property type="match status" value="1"/>
</dbReference>
<evidence type="ECO:0000313" key="3">
    <source>
        <dbReference type="Proteomes" id="UP001209922"/>
    </source>
</evidence>
<dbReference type="InterPro" id="IPR025194">
    <property type="entry name" value="RodZ-like_C"/>
</dbReference>
<dbReference type="InterPro" id="IPR010982">
    <property type="entry name" value="Lambda_DNA-bd_dom_sf"/>
</dbReference>
<dbReference type="Pfam" id="PF13413">
    <property type="entry name" value="HTH_25"/>
    <property type="match status" value="1"/>
</dbReference>
<dbReference type="PANTHER" id="PTHR34475:SF1">
    <property type="entry name" value="CYTOSKELETON PROTEIN RODZ"/>
    <property type="match status" value="1"/>
</dbReference>
<protein>
    <submittedName>
        <fullName evidence="2">DUF4115 domain-containing protein</fullName>
    </submittedName>
</protein>